<evidence type="ECO:0000259" key="3">
    <source>
        <dbReference type="Pfam" id="PF26168"/>
    </source>
</evidence>
<evidence type="ECO:0000256" key="2">
    <source>
        <dbReference type="ARBA" id="ARBA00022676"/>
    </source>
</evidence>
<accession>A0A1R3G0L8</accession>
<evidence type="ECO:0000313" key="4">
    <source>
        <dbReference type="EMBL" id="OMO51624.1"/>
    </source>
</evidence>
<organism evidence="4 5">
    <name type="scientific">Corchorus olitorius</name>
    <dbReference type="NCBI Taxonomy" id="93759"/>
    <lineage>
        <taxon>Eukaryota</taxon>
        <taxon>Viridiplantae</taxon>
        <taxon>Streptophyta</taxon>
        <taxon>Embryophyta</taxon>
        <taxon>Tracheophyta</taxon>
        <taxon>Spermatophyta</taxon>
        <taxon>Magnoliopsida</taxon>
        <taxon>eudicotyledons</taxon>
        <taxon>Gunneridae</taxon>
        <taxon>Pentapetalae</taxon>
        <taxon>rosids</taxon>
        <taxon>malvids</taxon>
        <taxon>Malvales</taxon>
        <taxon>Malvaceae</taxon>
        <taxon>Grewioideae</taxon>
        <taxon>Apeibeae</taxon>
        <taxon>Corchorus</taxon>
    </lineage>
</organism>
<gene>
    <name evidence="4" type="ORF">COLO4_37585</name>
</gene>
<dbReference type="AlphaFoldDB" id="A0A1R3G0L8"/>
<evidence type="ECO:0000256" key="1">
    <source>
        <dbReference type="ARBA" id="ARBA00009995"/>
    </source>
</evidence>
<dbReference type="EMBL" id="AWUE01024099">
    <property type="protein sequence ID" value="OMO51624.1"/>
    <property type="molecule type" value="Genomic_DNA"/>
</dbReference>
<dbReference type="Proteomes" id="UP000187203">
    <property type="component" value="Unassembled WGS sequence"/>
</dbReference>
<dbReference type="GO" id="GO:0080044">
    <property type="term" value="F:quercetin 7-O-glucosyltransferase activity"/>
    <property type="evidence" value="ECO:0007669"/>
    <property type="project" value="TreeGrafter"/>
</dbReference>
<dbReference type="OrthoDB" id="5835829at2759"/>
<evidence type="ECO:0000313" key="5">
    <source>
        <dbReference type="Proteomes" id="UP000187203"/>
    </source>
</evidence>
<proteinExistence type="inferred from homology"/>
<dbReference type="Gene3D" id="3.40.50.2000">
    <property type="entry name" value="Glycogen Phosphorylase B"/>
    <property type="match status" value="3"/>
</dbReference>
<dbReference type="STRING" id="93759.A0A1R3G0L8"/>
<keyword evidence="2" id="KW-0808">Transferase</keyword>
<dbReference type="SUPFAM" id="SSF53756">
    <property type="entry name" value="UDP-Glycosyltransferase/glycogen phosphorylase"/>
    <property type="match status" value="2"/>
</dbReference>
<sequence length="264" mass="28756">MGRQSHALVIPFPAQGHVAPLMKLSLQIAAHGVKVTFVNTDFIHEKVLVSLSGKSEEHNDPISLVSLPDGLELEDDRTDFVKLLESIRRTMPGRFEDLILKINQSNEKITCVIADTSVGWGLEVAKKVGIEAVAVWPAGGPCLALALHVPQLLEAKITDYDGTMMKDEPISVSNDVLAWNSSEIGWGSSDPVMQKIGLELAKDGNGIVTRHEVSAKIDALLSSDVIKGNSLHVKDLARKSFDDGGSSFRNFNNFIEHIKSKSRV</sequence>
<protein>
    <submittedName>
        <fullName evidence="4">UDP-glucuronosyl/UDP-glucosyltransferase</fullName>
    </submittedName>
</protein>
<dbReference type="Pfam" id="PF26168">
    <property type="entry name" value="Glyco_transf_N"/>
    <property type="match status" value="1"/>
</dbReference>
<dbReference type="PANTHER" id="PTHR11926:SF1412">
    <property type="entry name" value="UDP-GLYCOSYLTRANSFERASE 83A1-LIKE"/>
    <property type="match status" value="1"/>
</dbReference>
<reference evidence="5" key="1">
    <citation type="submission" date="2013-09" db="EMBL/GenBank/DDBJ databases">
        <title>Corchorus olitorius genome sequencing.</title>
        <authorList>
            <person name="Alam M."/>
            <person name="Haque M.S."/>
            <person name="Islam M.S."/>
            <person name="Emdad E.M."/>
            <person name="Islam M.M."/>
            <person name="Ahmed B."/>
            <person name="Halim A."/>
            <person name="Hossen Q.M.M."/>
            <person name="Hossain M.Z."/>
            <person name="Ahmed R."/>
            <person name="Khan M.M."/>
            <person name="Islam R."/>
            <person name="Rashid M.M."/>
            <person name="Khan S.A."/>
            <person name="Rahman M.S."/>
            <person name="Alam M."/>
            <person name="Yahiya A.S."/>
            <person name="Khan M.S."/>
            <person name="Azam M.S."/>
            <person name="Haque T."/>
            <person name="Lashkar M.Z.H."/>
            <person name="Akhand A.I."/>
            <person name="Morshed G."/>
            <person name="Roy S."/>
            <person name="Uddin K.S."/>
            <person name="Rabeya T."/>
            <person name="Hossain A.S."/>
            <person name="Chowdhury A."/>
            <person name="Snigdha A.R."/>
            <person name="Mortoza M.S."/>
            <person name="Matin S.A."/>
            <person name="Hoque S.M.E."/>
            <person name="Islam M.K."/>
            <person name="Roy D.K."/>
            <person name="Haider R."/>
            <person name="Moosa M.M."/>
            <person name="Elias S.M."/>
            <person name="Hasan A.M."/>
            <person name="Jahan S."/>
            <person name="Shafiuddin M."/>
            <person name="Mahmood N."/>
            <person name="Shommy N.S."/>
        </authorList>
    </citation>
    <scope>NUCLEOTIDE SEQUENCE [LARGE SCALE GENOMIC DNA]</scope>
    <source>
        <strain evidence="5">cv. O-4</strain>
    </source>
</reference>
<feature type="domain" description="Glycosyltransferase N-terminal" evidence="3">
    <location>
        <begin position="8"/>
        <end position="44"/>
    </location>
</feature>
<dbReference type="GO" id="GO:0080043">
    <property type="term" value="F:quercetin 3-O-glucosyltransferase activity"/>
    <property type="evidence" value="ECO:0007669"/>
    <property type="project" value="TreeGrafter"/>
</dbReference>
<name>A0A1R3G0L8_9ROSI</name>
<dbReference type="PANTHER" id="PTHR11926">
    <property type="entry name" value="GLUCOSYL/GLUCURONOSYL TRANSFERASES"/>
    <property type="match status" value="1"/>
</dbReference>
<keyword evidence="5" id="KW-1185">Reference proteome</keyword>
<comment type="similarity">
    <text evidence="1">Belongs to the UDP-glycosyltransferase family.</text>
</comment>
<dbReference type="FunFam" id="3.40.50.2000:FF:000108">
    <property type="entry name" value="UDP-glycosyltransferase 83A1"/>
    <property type="match status" value="1"/>
</dbReference>
<keyword evidence="2" id="KW-0328">Glycosyltransferase</keyword>
<dbReference type="InterPro" id="IPR058980">
    <property type="entry name" value="Glyco_transf_N"/>
</dbReference>
<comment type="caution">
    <text evidence="4">The sequence shown here is derived from an EMBL/GenBank/DDBJ whole genome shotgun (WGS) entry which is preliminary data.</text>
</comment>